<dbReference type="GO" id="GO:0008295">
    <property type="term" value="P:spermidine biosynthetic process"/>
    <property type="evidence" value="ECO:0007669"/>
    <property type="project" value="TreeGrafter"/>
</dbReference>
<protein>
    <submittedName>
        <fullName evidence="2">Uncharacterized protein</fullName>
    </submittedName>
</protein>
<dbReference type="PANTHER" id="PTHR11558:SF11">
    <property type="entry name" value="SPERMIDINE SYNTHASE"/>
    <property type="match status" value="1"/>
</dbReference>
<name>A0AA36M0X0_CYLNA</name>
<evidence type="ECO:0000313" key="2">
    <source>
        <dbReference type="EMBL" id="CAJ0594920.1"/>
    </source>
</evidence>
<sequence>MTSVAGFCAWIIGYTLQLALFCCSYAQQSQLSENSTQTALTEKEFSDLVVKTYGYRRTLEDITLEDGYPVSVVDIMIPDYTPSSGLVVNRIVEISGGFHSNVKLQLPAQKTPSTVDTSRWKIDKSFLFPRTYYIRMIEALFRSDLIEFSQDSNARVLEIGLAGGTIDGFLHEVFPKMYITVVEISRKTVDMARKWFGLVEDDHYKVIVADGVDYLAERARAGTQYDAILIDACRSVHREIINCPLEKFYSKEVLEDIAKLLPSQGILIINAWSPNMDHDQVYQMITRNVRVYFAYCDRLDELGSPNLVIYCLHRAPATKPAIDIFKFRSGNFILFYSGSGEVLPSSFVIALFATCRHLSARWFRRFPREASKRVHPKRMTFTRLGSHAPWISYALQLVLLYSSYALQNQIVSNNGQSALTDKQFGDLVLRTYGRRRKLENITLEDGGHVRVTDIIIPFNPYRKLVVNRVAEIKEGFHSSVRLKLPEKLTPSTIDTSQWEIDKTFLFPHTYYIRMIGAMFRSDLINLSQNSNANVLEIGLGGGTIDVFLHEVFPQMNITAVEISRRTVDMARKWFGMVEDDHHKVVVADGVAYIAEKARTGAQYDAILIDACRSEHPGNINCPLEIFYSDQVLRNVAKLLPPQGILVINVLSMRLDVDTAYQTLARKLLVYFSFCDKLRWTGSRNQVIYCLHRAPTPKPMIDMYKFLSDIKKM</sequence>
<evidence type="ECO:0000313" key="3">
    <source>
        <dbReference type="Proteomes" id="UP001176961"/>
    </source>
</evidence>
<dbReference type="PANTHER" id="PTHR11558">
    <property type="entry name" value="SPERMIDINE/SPERMINE SYNTHASE"/>
    <property type="match status" value="1"/>
</dbReference>
<feature type="chain" id="PRO_5041401752" evidence="1">
    <location>
        <begin position="27"/>
        <end position="712"/>
    </location>
</feature>
<keyword evidence="3" id="KW-1185">Reference proteome</keyword>
<feature type="signal peptide" evidence="1">
    <location>
        <begin position="1"/>
        <end position="26"/>
    </location>
</feature>
<dbReference type="EMBL" id="CATQJL010000112">
    <property type="protein sequence ID" value="CAJ0594920.1"/>
    <property type="molecule type" value="Genomic_DNA"/>
</dbReference>
<dbReference type="Gene3D" id="3.40.50.150">
    <property type="entry name" value="Vaccinia Virus protein VP39"/>
    <property type="match status" value="2"/>
</dbReference>
<evidence type="ECO:0000256" key="1">
    <source>
        <dbReference type="SAM" id="SignalP"/>
    </source>
</evidence>
<comment type="caution">
    <text evidence="2">The sequence shown here is derived from an EMBL/GenBank/DDBJ whole genome shotgun (WGS) entry which is preliminary data.</text>
</comment>
<keyword evidence="1" id="KW-0732">Signal</keyword>
<dbReference type="InterPro" id="IPR001045">
    <property type="entry name" value="Spermi_synthase"/>
</dbReference>
<dbReference type="GO" id="GO:0005829">
    <property type="term" value="C:cytosol"/>
    <property type="evidence" value="ECO:0007669"/>
    <property type="project" value="TreeGrafter"/>
</dbReference>
<reference evidence="2" key="1">
    <citation type="submission" date="2023-07" db="EMBL/GenBank/DDBJ databases">
        <authorList>
            <consortium name="CYATHOMIX"/>
        </authorList>
    </citation>
    <scope>NUCLEOTIDE SEQUENCE</scope>
    <source>
        <strain evidence="2">N/A</strain>
    </source>
</reference>
<accession>A0AA36M0X0</accession>
<dbReference type="CDD" id="cd02440">
    <property type="entry name" value="AdoMet_MTases"/>
    <property type="match status" value="2"/>
</dbReference>
<dbReference type="InterPro" id="IPR029063">
    <property type="entry name" value="SAM-dependent_MTases_sf"/>
</dbReference>
<dbReference type="AlphaFoldDB" id="A0AA36M0X0"/>
<dbReference type="GO" id="GO:0004766">
    <property type="term" value="F:spermidine synthase activity"/>
    <property type="evidence" value="ECO:0007669"/>
    <property type="project" value="TreeGrafter"/>
</dbReference>
<organism evidence="2 3">
    <name type="scientific">Cylicocyclus nassatus</name>
    <name type="common">Nematode worm</name>
    <dbReference type="NCBI Taxonomy" id="53992"/>
    <lineage>
        <taxon>Eukaryota</taxon>
        <taxon>Metazoa</taxon>
        <taxon>Ecdysozoa</taxon>
        <taxon>Nematoda</taxon>
        <taxon>Chromadorea</taxon>
        <taxon>Rhabditida</taxon>
        <taxon>Rhabditina</taxon>
        <taxon>Rhabditomorpha</taxon>
        <taxon>Strongyloidea</taxon>
        <taxon>Strongylidae</taxon>
        <taxon>Cylicocyclus</taxon>
    </lineage>
</organism>
<dbReference type="SUPFAM" id="SSF53335">
    <property type="entry name" value="S-adenosyl-L-methionine-dependent methyltransferases"/>
    <property type="match status" value="2"/>
</dbReference>
<gene>
    <name evidence="2" type="ORF">CYNAS_LOCUS6903</name>
</gene>
<proteinExistence type="predicted"/>
<dbReference type="Pfam" id="PF01564">
    <property type="entry name" value="Spermine_synth"/>
    <property type="match status" value="2"/>
</dbReference>
<dbReference type="Proteomes" id="UP001176961">
    <property type="component" value="Unassembled WGS sequence"/>
</dbReference>